<dbReference type="InterPro" id="IPR050090">
    <property type="entry name" value="Tyrosine_recombinase_XerCD"/>
</dbReference>
<dbReference type="GO" id="GO:0015074">
    <property type="term" value="P:DNA integration"/>
    <property type="evidence" value="ECO:0007669"/>
    <property type="project" value="InterPro"/>
</dbReference>
<keyword evidence="1" id="KW-0233">DNA recombination</keyword>
<protein>
    <submittedName>
        <fullName evidence="3">Tyrosine-type recombinase/integrase</fullName>
    </submittedName>
</protein>
<evidence type="ECO:0000313" key="4">
    <source>
        <dbReference type="Proteomes" id="UP000462363"/>
    </source>
</evidence>
<dbReference type="GO" id="GO:0003677">
    <property type="term" value="F:DNA binding"/>
    <property type="evidence" value="ECO:0007669"/>
    <property type="project" value="InterPro"/>
</dbReference>
<dbReference type="PANTHER" id="PTHR30349:SF81">
    <property type="entry name" value="TYROSINE RECOMBINASE XERC"/>
    <property type="match status" value="1"/>
</dbReference>
<dbReference type="EMBL" id="VUMB01000014">
    <property type="protein sequence ID" value="MSS40319.1"/>
    <property type="molecule type" value="Genomic_DNA"/>
</dbReference>
<dbReference type="InterPro" id="IPR002104">
    <property type="entry name" value="Integrase_catalytic"/>
</dbReference>
<dbReference type="AlphaFoldDB" id="A0A844FBZ8"/>
<feature type="domain" description="Tyr recombinase" evidence="2">
    <location>
        <begin position="140"/>
        <end position="310"/>
    </location>
</feature>
<dbReference type="InterPro" id="IPR011010">
    <property type="entry name" value="DNA_brk_join_enz"/>
</dbReference>
<name>A0A844FBZ8_CLOSV</name>
<dbReference type="PROSITE" id="PS51898">
    <property type="entry name" value="TYR_RECOMBINASE"/>
    <property type="match status" value="1"/>
</dbReference>
<dbReference type="SUPFAM" id="SSF56349">
    <property type="entry name" value="DNA breaking-rejoining enzymes"/>
    <property type="match status" value="1"/>
</dbReference>
<proteinExistence type="predicted"/>
<accession>A0A844FBZ8</accession>
<dbReference type="GO" id="GO:0006310">
    <property type="term" value="P:DNA recombination"/>
    <property type="evidence" value="ECO:0007669"/>
    <property type="project" value="UniProtKB-KW"/>
</dbReference>
<evidence type="ECO:0000259" key="2">
    <source>
        <dbReference type="PROSITE" id="PS51898"/>
    </source>
</evidence>
<organism evidence="3 4">
    <name type="scientific">Clostridium scindens (strain JCM 10418 / VPI 12708)</name>
    <dbReference type="NCBI Taxonomy" id="29347"/>
    <lineage>
        <taxon>Bacteria</taxon>
        <taxon>Bacillati</taxon>
        <taxon>Bacillota</taxon>
        <taxon>Clostridia</taxon>
        <taxon>Lachnospirales</taxon>
        <taxon>Lachnospiraceae</taxon>
    </lineage>
</organism>
<dbReference type="Gene3D" id="1.10.443.10">
    <property type="entry name" value="Intergrase catalytic core"/>
    <property type="match status" value="1"/>
</dbReference>
<dbReference type="Pfam" id="PF00589">
    <property type="entry name" value="Phage_integrase"/>
    <property type="match status" value="1"/>
</dbReference>
<gene>
    <name evidence="3" type="ORF">FYJ37_08145</name>
</gene>
<comment type="caution">
    <text evidence="3">The sequence shown here is derived from an EMBL/GenBank/DDBJ whole genome shotgun (WGS) entry which is preliminary data.</text>
</comment>
<sequence length="320" mass="36747">MNYTINIMPKSALRTADKEEGPMKSIYASKVIKQAIWRDFTVHFKSSTSKASYQTDIDEAMDYFHKDFLAINGEDAGVCFRWLKERVSRGEILPGTMAKKFRELHSFAAYICENRERYQVDEGYQDGYYPYLKMVAKQEKFVKHIPPSHIDRLLEAAREDLMAYCIIVLMYRAGLASTEIAGLKPEDIGIYGDGIYASVAGRRGLCYIPEDAFQILEKYLAERKDNSYLFYNRRGNPLNTMYISRMMKKYAQEAGIPSYSAQSIRNSCGCTLFAYEASPEQVARQMGTTGIQIKRYQNISYKEALQREAGRLVKLKIEPP</sequence>
<reference evidence="3 4" key="1">
    <citation type="submission" date="2019-08" db="EMBL/GenBank/DDBJ databases">
        <title>In-depth cultivation of the pig gut microbiome towards novel bacterial diversity and tailored functional studies.</title>
        <authorList>
            <person name="Wylensek D."/>
            <person name="Hitch T.C.A."/>
            <person name="Clavel T."/>
        </authorList>
    </citation>
    <scope>NUCLEOTIDE SEQUENCE [LARGE SCALE GENOMIC DNA]</scope>
    <source>
        <strain evidence="3 4">BL-389-WT-3D</strain>
    </source>
</reference>
<dbReference type="PANTHER" id="PTHR30349">
    <property type="entry name" value="PHAGE INTEGRASE-RELATED"/>
    <property type="match status" value="1"/>
</dbReference>
<evidence type="ECO:0000313" key="3">
    <source>
        <dbReference type="EMBL" id="MSS40319.1"/>
    </source>
</evidence>
<evidence type="ECO:0000256" key="1">
    <source>
        <dbReference type="ARBA" id="ARBA00023172"/>
    </source>
</evidence>
<dbReference type="InterPro" id="IPR013762">
    <property type="entry name" value="Integrase-like_cat_sf"/>
</dbReference>
<dbReference type="Proteomes" id="UP000462363">
    <property type="component" value="Unassembled WGS sequence"/>
</dbReference>